<reference evidence="2 3" key="1">
    <citation type="journal article" date="2016" name="Genome Biol. Evol.">
        <title>Divergent and convergent evolution of fungal pathogenicity.</title>
        <authorList>
            <person name="Shang Y."/>
            <person name="Xiao G."/>
            <person name="Zheng P."/>
            <person name="Cen K."/>
            <person name="Zhan S."/>
            <person name="Wang C."/>
        </authorList>
    </citation>
    <scope>NUCLEOTIDE SEQUENCE [LARGE SCALE GENOMIC DNA]</scope>
    <source>
        <strain evidence="2 3">RCEF 264</strain>
    </source>
</reference>
<keyword evidence="3" id="KW-1185">Reference proteome</keyword>
<evidence type="ECO:0000313" key="2">
    <source>
        <dbReference type="EMBL" id="OAA58911.1"/>
    </source>
</evidence>
<evidence type="ECO:0000256" key="1">
    <source>
        <dbReference type="SAM" id="MobiDB-lite"/>
    </source>
</evidence>
<keyword evidence="2" id="KW-0418">Kinase</keyword>
<sequence>MIALDSPVPETIPKSLKSYRPTDTPIPPSLPSDDELYYHYVDPLGPPGYFTHPPEDPVFFGKYGSWGAVSWAEVHALVKAYRELQRLGSSARAPALYSAFQKDQTVVIVMEFIHGPTAEQLLDQAEASNDAETLRLVRRLLAGALEDLLRIPIDQNARPAAVDGSEIRHHVFYERIATRHYGNVAQIQDHFNRLRKWQVRPELKNLEAEPRVYCYQDLYGGNFVVNINEQTGRHDVVIVDYGQVSILPISFFIAELLRDRWRLKLKGYMNVPSSEGSEYYDNANALYIVSGLNDRHFSQFQKISGQLKRARRLRAKKGSVDLGLEQDALAVEATGVSATRGSSIEVPFNAANLQHLWRTMRAALDAADEDEPTQEAGETGNASMRAKTKKNERASGRPPRIPRAVTTEYPIHLLRDAVTKGTFTVAGTPPFSHPNLYNLGQSAQVWNSLARAGNVNPERLGVEKALLSSCQRLRTNLEKDDREYGWRFELRVNMALVEHIRAAETSWAQLVQGDGPPRLGYLAGQPHLPGVPAAANIPADRSSFFVVKARAFNEFVWQNLDKHVRLMDCIVALYKQDIRTPQAAASLLTRVKY</sequence>
<protein>
    <submittedName>
        <fullName evidence="2">Protein kinase-like domain protein</fullName>
    </submittedName>
</protein>
<gene>
    <name evidence="2" type="ORF">SPI_06113</name>
</gene>
<organism evidence="2 3">
    <name type="scientific">Niveomyces insectorum RCEF 264</name>
    <dbReference type="NCBI Taxonomy" id="1081102"/>
    <lineage>
        <taxon>Eukaryota</taxon>
        <taxon>Fungi</taxon>
        <taxon>Dikarya</taxon>
        <taxon>Ascomycota</taxon>
        <taxon>Pezizomycotina</taxon>
        <taxon>Sordariomycetes</taxon>
        <taxon>Hypocreomycetidae</taxon>
        <taxon>Hypocreales</taxon>
        <taxon>Cordycipitaceae</taxon>
        <taxon>Niveomyces</taxon>
    </lineage>
</organism>
<evidence type="ECO:0000313" key="3">
    <source>
        <dbReference type="Proteomes" id="UP000076874"/>
    </source>
</evidence>
<dbReference type="GO" id="GO:0016301">
    <property type="term" value="F:kinase activity"/>
    <property type="evidence" value="ECO:0007669"/>
    <property type="project" value="UniProtKB-KW"/>
</dbReference>
<accession>A0A167RT37</accession>
<dbReference type="AlphaFoldDB" id="A0A167RT37"/>
<dbReference type="SUPFAM" id="SSF56112">
    <property type="entry name" value="Protein kinase-like (PK-like)"/>
    <property type="match status" value="1"/>
</dbReference>
<dbReference type="InterPro" id="IPR011009">
    <property type="entry name" value="Kinase-like_dom_sf"/>
</dbReference>
<keyword evidence="2" id="KW-0808">Transferase</keyword>
<dbReference type="Proteomes" id="UP000076874">
    <property type="component" value="Unassembled WGS sequence"/>
</dbReference>
<dbReference type="EMBL" id="AZHD01000011">
    <property type="protein sequence ID" value="OAA58911.1"/>
    <property type="molecule type" value="Genomic_DNA"/>
</dbReference>
<dbReference type="STRING" id="1081102.A0A167RT37"/>
<proteinExistence type="predicted"/>
<dbReference type="OrthoDB" id="5090998at2759"/>
<feature type="region of interest" description="Disordered" evidence="1">
    <location>
        <begin position="367"/>
        <end position="402"/>
    </location>
</feature>
<comment type="caution">
    <text evidence="2">The sequence shown here is derived from an EMBL/GenBank/DDBJ whole genome shotgun (WGS) entry which is preliminary data.</text>
</comment>
<name>A0A167RT37_9HYPO</name>